<dbReference type="Pfam" id="PF00072">
    <property type="entry name" value="Response_reg"/>
    <property type="match status" value="1"/>
</dbReference>
<keyword evidence="5" id="KW-1185">Reference proteome</keyword>
<dbReference type="PROSITE" id="PS50110">
    <property type="entry name" value="RESPONSE_REGULATORY"/>
    <property type="match status" value="1"/>
</dbReference>
<gene>
    <name evidence="4" type="ORF">B0I27_102244</name>
</gene>
<dbReference type="PANTHER" id="PTHR44591:SF3">
    <property type="entry name" value="RESPONSE REGULATORY DOMAIN-CONTAINING PROTEIN"/>
    <property type="match status" value="1"/>
</dbReference>
<evidence type="ECO:0000256" key="2">
    <source>
        <dbReference type="PROSITE-ProRule" id="PRU00169"/>
    </source>
</evidence>
<dbReference type="InterPro" id="IPR011006">
    <property type="entry name" value="CheY-like_superfamily"/>
</dbReference>
<dbReference type="GO" id="GO:0000160">
    <property type="term" value="P:phosphorelay signal transduction system"/>
    <property type="evidence" value="ECO:0007669"/>
    <property type="project" value="InterPro"/>
</dbReference>
<name>A0A2T0U9G4_9SPHI</name>
<dbReference type="PANTHER" id="PTHR44591">
    <property type="entry name" value="STRESS RESPONSE REGULATOR PROTEIN 1"/>
    <property type="match status" value="1"/>
</dbReference>
<evidence type="ECO:0000313" key="5">
    <source>
        <dbReference type="Proteomes" id="UP000238034"/>
    </source>
</evidence>
<evidence type="ECO:0000256" key="1">
    <source>
        <dbReference type="ARBA" id="ARBA00022553"/>
    </source>
</evidence>
<accession>A0A2T0U9G4</accession>
<feature type="domain" description="Response regulatory" evidence="3">
    <location>
        <begin position="3"/>
        <end position="121"/>
    </location>
</feature>
<dbReference type="Gene3D" id="3.40.50.2300">
    <property type="match status" value="1"/>
</dbReference>
<reference evidence="4 5" key="1">
    <citation type="submission" date="2018-03" db="EMBL/GenBank/DDBJ databases">
        <title>Genomic Encyclopedia of Type Strains, Phase III (KMG-III): the genomes of soil and plant-associated and newly described type strains.</title>
        <authorList>
            <person name="Whitman W."/>
        </authorList>
    </citation>
    <scope>NUCLEOTIDE SEQUENCE [LARGE SCALE GENOMIC DNA]</scope>
    <source>
        <strain evidence="4 5">CGMCC 1.9313</strain>
    </source>
</reference>
<dbReference type="EMBL" id="PVTH01000002">
    <property type="protein sequence ID" value="PRY54477.1"/>
    <property type="molecule type" value="Genomic_DNA"/>
</dbReference>
<proteinExistence type="predicted"/>
<feature type="modified residue" description="4-aspartylphosphate" evidence="2">
    <location>
        <position position="55"/>
    </location>
</feature>
<sequence length="132" mass="14993">MKEIILIDDEPLINRIHTVLIRSAKPDQLLTAFTDPTLGFEYVRDYIGNRLVLLDINMPTMNAWDFLNALAENGVTVDVIILSSSINPEDKIKAISYKNVKAFLNKPLSKENIKKLIDADQTPIEWPSIELE</sequence>
<evidence type="ECO:0000259" key="3">
    <source>
        <dbReference type="PROSITE" id="PS50110"/>
    </source>
</evidence>
<protein>
    <submittedName>
        <fullName evidence="4">Response regulator receiver domain-containing protein</fullName>
    </submittedName>
</protein>
<dbReference type="AlphaFoldDB" id="A0A2T0U9G4"/>
<dbReference type="InterPro" id="IPR001789">
    <property type="entry name" value="Sig_transdc_resp-reg_receiver"/>
</dbReference>
<comment type="caution">
    <text evidence="4">The sequence shown here is derived from an EMBL/GenBank/DDBJ whole genome shotgun (WGS) entry which is preliminary data.</text>
</comment>
<dbReference type="SMART" id="SM00448">
    <property type="entry name" value="REC"/>
    <property type="match status" value="1"/>
</dbReference>
<dbReference type="InterPro" id="IPR050595">
    <property type="entry name" value="Bact_response_regulator"/>
</dbReference>
<dbReference type="SUPFAM" id="SSF52172">
    <property type="entry name" value="CheY-like"/>
    <property type="match status" value="1"/>
</dbReference>
<dbReference type="RefSeq" id="WP_181276671.1">
    <property type="nucleotide sequence ID" value="NZ_PVTH01000002.1"/>
</dbReference>
<evidence type="ECO:0000313" key="4">
    <source>
        <dbReference type="EMBL" id="PRY54477.1"/>
    </source>
</evidence>
<keyword evidence="1 2" id="KW-0597">Phosphoprotein</keyword>
<dbReference type="Proteomes" id="UP000238034">
    <property type="component" value="Unassembled WGS sequence"/>
</dbReference>
<organism evidence="4 5">
    <name type="scientific">Arcticibacter pallidicorallinus</name>
    <dbReference type="NCBI Taxonomy" id="1259464"/>
    <lineage>
        <taxon>Bacteria</taxon>
        <taxon>Pseudomonadati</taxon>
        <taxon>Bacteroidota</taxon>
        <taxon>Sphingobacteriia</taxon>
        <taxon>Sphingobacteriales</taxon>
        <taxon>Sphingobacteriaceae</taxon>
        <taxon>Arcticibacter</taxon>
    </lineage>
</organism>